<evidence type="ECO:0000256" key="1">
    <source>
        <dbReference type="SAM" id="SignalP"/>
    </source>
</evidence>
<name>A0A238YPZ4_9ACTN</name>
<dbReference type="OrthoDB" id="5195827at2"/>
<dbReference type="RefSeq" id="WP_089337872.1">
    <property type="nucleotide sequence ID" value="NZ_FZNO01000021.1"/>
</dbReference>
<reference evidence="2 3" key="1">
    <citation type="submission" date="2017-06" db="EMBL/GenBank/DDBJ databases">
        <authorList>
            <person name="Kim H.J."/>
            <person name="Triplett B.A."/>
        </authorList>
    </citation>
    <scope>NUCLEOTIDE SEQUENCE [LARGE SCALE GENOMIC DNA]</scope>
    <source>
        <strain evidence="2 3">DSM 44272</strain>
    </source>
</reference>
<sequence>MTTTRRILALIGLTLTVIVGPAVPASATFTDSAAVAVGISTGTVAAPGWVSAEVTYCHPVHYVDATVSWPASETTAGVIGYRVTAHFNDGTSAVIAETDSAGRSYSARMDRDSLQFQPRVTVTTLTSHGWTKESVPSAVMSC</sequence>
<feature type="chain" id="PRO_5012195803" description="Ig-like domain-containing protein" evidence="1">
    <location>
        <begin position="28"/>
        <end position="142"/>
    </location>
</feature>
<dbReference type="AlphaFoldDB" id="A0A238YPZ4"/>
<protein>
    <recommendedName>
        <fullName evidence="4">Ig-like domain-containing protein</fullName>
    </recommendedName>
</protein>
<gene>
    <name evidence="2" type="ORF">SAMN06272737_12180</name>
</gene>
<proteinExistence type="predicted"/>
<organism evidence="2 3">
    <name type="scientific">Blastococcus mobilis</name>
    <dbReference type="NCBI Taxonomy" id="1938746"/>
    <lineage>
        <taxon>Bacteria</taxon>
        <taxon>Bacillati</taxon>
        <taxon>Actinomycetota</taxon>
        <taxon>Actinomycetes</taxon>
        <taxon>Geodermatophilales</taxon>
        <taxon>Geodermatophilaceae</taxon>
        <taxon>Blastococcus</taxon>
    </lineage>
</organism>
<dbReference type="EMBL" id="FZNO01000021">
    <property type="protein sequence ID" value="SNR72878.1"/>
    <property type="molecule type" value="Genomic_DNA"/>
</dbReference>
<keyword evidence="1" id="KW-0732">Signal</keyword>
<feature type="signal peptide" evidence="1">
    <location>
        <begin position="1"/>
        <end position="27"/>
    </location>
</feature>
<evidence type="ECO:0000313" key="3">
    <source>
        <dbReference type="Proteomes" id="UP000198403"/>
    </source>
</evidence>
<accession>A0A238YPZ4</accession>
<evidence type="ECO:0000313" key="2">
    <source>
        <dbReference type="EMBL" id="SNR72878.1"/>
    </source>
</evidence>
<keyword evidence="3" id="KW-1185">Reference proteome</keyword>
<dbReference type="Proteomes" id="UP000198403">
    <property type="component" value="Unassembled WGS sequence"/>
</dbReference>
<evidence type="ECO:0008006" key="4">
    <source>
        <dbReference type="Google" id="ProtNLM"/>
    </source>
</evidence>